<feature type="binding site" evidence="11">
    <location>
        <position position="172"/>
    </location>
    <ligand>
        <name>Mg(2+)</name>
        <dbReference type="ChEBI" id="CHEBI:18420"/>
    </ligand>
</feature>
<dbReference type="EMBL" id="CP063989">
    <property type="protein sequence ID" value="QPL06233.1"/>
    <property type="molecule type" value="Genomic_DNA"/>
</dbReference>
<dbReference type="PANTHER" id="PTHR43665:SF1">
    <property type="entry name" value="ISOPENTENYL-DIPHOSPHATE DELTA-ISOMERASE"/>
    <property type="match status" value="1"/>
</dbReference>
<comment type="function">
    <text evidence="11">Involved in the biosynthesis of isoprenoids. Catalyzes the 1,3-allylic rearrangement of the homoallylic substrate isopentenyl (IPP) to its allylic isomer, dimethylallyl diphosphate (DMAPP).</text>
</comment>
<keyword evidence="3 11" id="KW-0285">Flavoprotein</keyword>
<dbReference type="CDD" id="cd02811">
    <property type="entry name" value="IDI-2_FMN"/>
    <property type="match status" value="1"/>
</dbReference>
<feature type="binding site" evidence="11">
    <location>
        <position position="112"/>
    </location>
    <ligand>
        <name>FMN</name>
        <dbReference type="ChEBI" id="CHEBI:58210"/>
    </ligand>
</feature>
<comment type="similarity">
    <text evidence="11">Belongs to the IPP isomerase type 2 family.</text>
</comment>
<evidence type="ECO:0000256" key="12">
    <source>
        <dbReference type="SAM" id="MobiDB-lite"/>
    </source>
</evidence>
<comment type="subcellular location">
    <subcellularLocation>
        <location evidence="11">Cytoplasm</location>
    </subcellularLocation>
</comment>
<evidence type="ECO:0000256" key="11">
    <source>
        <dbReference type="HAMAP-Rule" id="MF_00354"/>
    </source>
</evidence>
<keyword evidence="15" id="KW-1185">Reference proteome</keyword>
<dbReference type="Gene3D" id="3.20.20.70">
    <property type="entry name" value="Aldolase class I"/>
    <property type="match status" value="1"/>
</dbReference>
<sequence length="374" mass="38793">MSPVDQSGGAETAQPGVAVSAHAERKDEHVRLAMSLHAPGKTTPWADISFLHHALPGTALDAVDLSTRVLGSSWQVPFYVNAMTGGTESTGRLNAALAEAAAAAGVAIASGSQHVALRDRAREDTFRIIRRTAPGAFVLANVGPTVAPDDAARAVEMLEADALQVHVNVAQEVPMPEGDRDFSGWAGRIAQIADAAQVPVVVKEVGFGLSRRTVDLLASLGVAAADVAGNGGTDFVAIETARREDGAYRDLVGWGQSAALCLLECLHGPAGSAPVELLASGAVRTPLDVVRGLALGARAVGASGHFMRTLTESGPEALYRELVSWKEQVRGIMALLGASRVEDLACTDLLVTGATAERARLLSVDLPALARRSA</sequence>
<keyword evidence="5 11" id="KW-0479">Metal-binding</keyword>
<dbReference type="GO" id="GO:0005737">
    <property type="term" value="C:cytoplasm"/>
    <property type="evidence" value="ECO:0007669"/>
    <property type="project" value="UniProtKB-SubCell"/>
</dbReference>
<evidence type="ECO:0000256" key="1">
    <source>
        <dbReference type="ARBA" id="ARBA00001917"/>
    </source>
</evidence>
<keyword evidence="9 11" id="KW-0413">Isomerase</keyword>
<dbReference type="InterPro" id="IPR013785">
    <property type="entry name" value="Aldolase_TIM"/>
</dbReference>
<evidence type="ECO:0000256" key="9">
    <source>
        <dbReference type="ARBA" id="ARBA00023235"/>
    </source>
</evidence>
<feature type="region of interest" description="Disordered" evidence="12">
    <location>
        <begin position="1"/>
        <end position="23"/>
    </location>
</feature>
<evidence type="ECO:0000256" key="7">
    <source>
        <dbReference type="ARBA" id="ARBA00022857"/>
    </source>
</evidence>
<dbReference type="GO" id="GO:0008299">
    <property type="term" value="P:isoprenoid biosynthetic process"/>
    <property type="evidence" value="ECO:0007669"/>
    <property type="project" value="UniProtKB-UniRule"/>
</dbReference>
<name>A0A7T0PX86_9ACTO</name>
<feature type="binding site" evidence="11">
    <location>
        <position position="203"/>
    </location>
    <ligand>
        <name>FMN</name>
        <dbReference type="ChEBI" id="CHEBI:58210"/>
    </ligand>
</feature>
<evidence type="ECO:0000256" key="8">
    <source>
        <dbReference type="ARBA" id="ARBA00023229"/>
    </source>
</evidence>
<dbReference type="GO" id="GO:0016491">
    <property type="term" value="F:oxidoreductase activity"/>
    <property type="evidence" value="ECO:0007669"/>
    <property type="project" value="InterPro"/>
</dbReference>
<dbReference type="GO" id="GO:0010181">
    <property type="term" value="F:FMN binding"/>
    <property type="evidence" value="ECO:0007669"/>
    <property type="project" value="UniProtKB-UniRule"/>
</dbReference>
<dbReference type="PANTHER" id="PTHR43665">
    <property type="entry name" value="ISOPENTENYL-DIPHOSPHATE DELTA-ISOMERASE"/>
    <property type="match status" value="1"/>
</dbReference>
<evidence type="ECO:0000256" key="4">
    <source>
        <dbReference type="ARBA" id="ARBA00022643"/>
    </source>
</evidence>
<feature type="binding site" evidence="11">
    <location>
        <begin position="112"/>
        <end position="114"/>
    </location>
    <ligand>
        <name>substrate</name>
    </ligand>
</feature>
<comment type="caution">
    <text evidence="11">Lacks conserved residue(s) required for the propagation of feature annotation.</text>
</comment>
<feature type="binding site" evidence="11">
    <location>
        <position position="233"/>
    </location>
    <ligand>
        <name>FMN</name>
        <dbReference type="ChEBI" id="CHEBI:58210"/>
    </ligand>
</feature>
<dbReference type="Proteomes" id="UP000594637">
    <property type="component" value="Chromosome"/>
</dbReference>
<dbReference type="GO" id="GO:0000287">
    <property type="term" value="F:magnesium ion binding"/>
    <property type="evidence" value="ECO:0007669"/>
    <property type="project" value="UniProtKB-UniRule"/>
</dbReference>
<comment type="subunit">
    <text evidence="10 11">Homooctamer. Dimer of tetramers.</text>
</comment>
<protein>
    <recommendedName>
        <fullName evidence="11">Isopentenyl-diphosphate delta-isomerase</fullName>
        <shortName evidence="11">IPP isomerase</shortName>
        <ecNumber evidence="11">5.3.3.2</ecNumber>
    </recommendedName>
    <alternativeName>
        <fullName evidence="11">Isopentenyl diphosphate:dimethylallyl diphosphate isomerase</fullName>
    </alternativeName>
    <alternativeName>
        <fullName evidence="11">Isopentenyl pyrophosphate isomerase</fullName>
    </alternativeName>
    <alternativeName>
        <fullName evidence="11">Type 2 isopentenyl diphosphate isomerase</fullName>
        <shortName evidence="11">IDI-2</shortName>
    </alternativeName>
</protein>
<keyword evidence="7 11" id="KW-0521">NADP</keyword>
<keyword evidence="4 11" id="KW-0288">FMN</keyword>
<keyword evidence="6 11" id="KW-0460">Magnesium</keyword>
<dbReference type="EC" id="5.3.3.2" evidence="11"/>
<feature type="binding site" evidence="11">
    <location>
        <position position="171"/>
    </location>
    <ligand>
        <name>substrate</name>
    </ligand>
</feature>
<accession>A0A7T0PX86</accession>
<dbReference type="Pfam" id="PF01070">
    <property type="entry name" value="FMN_dh"/>
    <property type="match status" value="1"/>
</dbReference>
<feature type="domain" description="FMN-dependent dehydrogenase" evidence="13">
    <location>
        <begin position="184"/>
        <end position="345"/>
    </location>
</feature>
<evidence type="ECO:0000256" key="10">
    <source>
        <dbReference type="ARBA" id="ARBA00025810"/>
    </source>
</evidence>
<feature type="binding site" evidence="11">
    <location>
        <begin position="25"/>
        <end position="26"/>
    </location>
    <ligand>
        <name>substrate</name>
    </ligand>
</feature>
<dbReference type="SUPFAM" id="SSF51395">
    <property type="entry name" value="FMN-linked oxidoreductases"/>
    <property type="match status" value="1"/>
</dbReference>
<keyword evidence="2 11" id="KW-0963">Cytoplasm</keyword>
<feature type="binding site" evidence="11">
    <location>
        <begin position="303"/>
        <end position="304"/>
    </location>
    <ligand>
        <name>FMN</name>
        <dbReference type="ChEBI" id="CHEBI:58210"/>
    </ligand>
</feature>
<dbReference type="PIRSF" id="PIRSF003314">
    <property type="entry name" value="IPP_isomerase"/>
    <property type="match status" value="1"/>
</dbReference>
<reference evidence="14 15" key="1">
    <citation type="submission" date="2020-11" db="EMBL/GenBank/DDBJ databases">
        <title>Actinomyces sp. ZJ750.</title>
        <authorList>
            <person name="Zhou J."/>
        </authorList>
    </citation>
    <scope>NUCLEOTIDE SEQUENCE [LARGE SCALE GENOMIC DNA]</scope>
    <source>
        <strain evidence="14 15">ZJ750</strain>
    </source>
</reference>
<dbReference type="HAMAP" id="MF_00354">
    <property type="entry name" value="Idi_2"/>
    <property type="match status" value="1"/>
</dbReference>
<dbReference type="InterPro" id="IPR011179">
    <property type="entry name" value="IPdP_isomerase"/>
</dbReference>
<evidence type="ECO:0000256" key="5">
    <source>
        <dbReference type="ARBA" id="ARBA00022723"/>
    </source>
</evidence>
<dbReference type="GO" id="GO:0070402">
    <property type="term" value="F:NADPH binding"/>
    <property type="evidence" value="ECO:0007669"/>
    <property type="project" value="UniProtKB-UniRule"/>
</dbReference>
<dbReference type="InterPro" id="IPR000262">
    <property type="entry name" value="FMN-dep_DH"/>
</dbReference>
<comment type="cofactor">
    <cofactor evidence="11">
        <name>Mg(2+)</name>
        <dbReference type="ChEBI" id="CHEBI:18420"/>
    </cofactor>
</comment>
<dbReference type="NCBIfam" id="TIGR02151">
    <property type="entry name" value="IPP_isom_2"/>
    <property type="match status" value="1"/>
</dbReference>
<comment type="cofactor">
    <cofactor evidence="11">
        <name>NADPH</name>
        <dbReference type="ChEBI" id="CHEBI:57783"/>
    </cofactor>
</comment>
<dbReference type="AlphaFoldDB" id="A0A7T0PX86"/>
<comment type="cofactor">
    <cofactor evidence="1 11">
        <name>FMN</name>
        <dbReference type="ChEBI" id="CHEBI:58210"/>
    </cofactor>
</comment>
<proteinExistence type="inferred from homology"/>
<evidence type="ECO:0000259" key="13">
    <source>
        <dbReference type="Pfam" id="PF01070"/>
    </source>
</evidence>
<organism evidence="14 15">
    <name type="scientific">Actinomyces respiraculi</name>
    <dbReference type="NCBI Taxonomy" id="2744574"/>
    <lineage>
        <taxon>Bacteria</taxon>
        <taxon>Bacillati</taxon>
        <taxon>Actinomycetota</taxon>
        <taxon>Actinomycetes</taxon>
        <taxon>Actinomycetales</taxon>
        <taxon>Actinomycetaceae</taxon>
        <taxon>Actinomyces</taxon>
    </lineage>
</organism>
<dbReference type="RefSeq" id="WP_166857666.1">
    <property type="nucleotide sequence ID" value="NZ_CP063989.1"/>
</dbReference>
<dbReference type="GO" id="GO:0004452">
    <property type="term" value="F:isopentenyl-diphosphate delta-isomerase activity"/>
    <property type="evidence" value="ECO:0007669"/>
    <property type="project" value="UniProtKB-UniRule"/>
</dbReference>
<evidence type="ECO:0000313" key="14">
    <source>
        <dbReference type="EMBL" id="QPL06233.1"/>
    </source>
</evidence>
<evidence type="ECO:0000256" key="2">
    <source>
        <dbReference type="ARBA" id="ARBA00022490"/>
    </source>
</evidence>
<feature type="binding site" evidence="11">
    <location>
        <begin position="82"/>
        <end position="84"/>
    </location>
    <ligand>
        <name>FMN</name>
        <dbReference type="ChEBI" id="CHEBI:58210"/>
    </ligand>
</feature>
<comment type="catalytic activity">
    <reaction evidence="11">
        <text>isopentenyl diphosphate = dimethylallyl diphosphate</text>
        <dbReference type="Rhea" id="RHEA:23284"/>
        <dbReference type="ChEBI" id="CHEBI:57623"/>
        <dbReference type="ChEBI" id="CHEBI:128769"/>
        <dbReference type="EC" id="5.3.3.2"/>
    </reaction>
</comment>
<dbReference type="KEGG" id="arep:ID810_04830"/>
<evidence type="ECO:0000256" key="3">
    <source>
        <dbReference type="ARBA" id="ARBA00022630"/>
    </source>
</evidence>
<evidence type="ECO:0000256" key="6">
    <source>
        <dbReference type="ARBA" id="ARBA00022842"/>
    </source>
</evidence>
<keyword evidence="8 11" id="KW-0414">Isoprene biosynthesis</keyword>
<gene>
    <name evidence="11" type="primary">fni</name>
    <name evidence="14" type="ORF">ID810_04830</name>
</gene>
<evidence type="ECO:0000313" key="15">
    <source>
        <dbReference type="Proteomes" id="UP000594637"/>
    </source>
</evidence>
<feature type="binding site" evidence="11">
    <location>
        <position position="141"/>
    </location>
    <ligand>
        <name>FMN</name>
        <dbReference type="ChEBI" id="CHEBI:58210"/>
    </ligand>
</feature>